<dbReference type="Gene3D" id="1.10.357.10">
    <property type="entry name" value="Tetracycline Repressor, domain 2"/>
    <property type="match status" value="1"/>
</dbReference>
<dbReference type="Pfam" id="PF00440">
    <property type="entry name" value="TetR_N"/>
    <property type="match status" value="1"/>
</dbReference>
<dbReference type="EMBL" id="JBEOZM010000002">
    <property type="protein sequence ID" value="MER6266795.1"/>
    <property type="molecule type" value="Genomic_DNA"/>
</dbReference>
<evidence type="ECO:0000256" key="1">
    <source>
        <dbReference type="ARBA" id="ARBA00023015"/>
    </source>
</evidence>
<dbReference type="InterPro" id="IPR009057">
    <property type="entry name" value="Homeodomain-like_sf"/>
</dbReference>
<dbReference type="InterPro" id="IPR023772">
    <property type="entry name" value="DNA-bd_HTH_TetR-type_CS"/>
</dbReference>
<dbReference type="PROSITE" id="PS01081">
    <property type="entry name" value="HTH_TETR_1"/>
    <property type="match status" value="1"/>
</dbReference>
<feature type="DNA-binding region" description="H-T-H motif" evidence="4">
    <location>
        <begin position="29"/>
        <end position="48"/>
    </location>
</feature>
<dbReference type="PANTHER" id="PTHR30055">
    <property type="entry name" value="HTH-TYPE TRANSCRIPTIONAL REGULATOR RUTR"/>
    <property type="match status" value="1"/>
</dbReference>
<evidence type="ECO:0000256" key="2">
    <source>
        <dbReference type="ARBA" id="ARBA00023125"/>
    </source>
</evidence>
<evidence type="ECO:0000313" key="6">
    <source>
        <dbReference type="EMBL" id="MER6266795.1"/>
    </source>
</evidence>
<comment type="caution">
    <text evidence="6">The sequence shown here is derived from an EMBL/GenBank/DDBJ whole genome shotgun (WGS) entry which is preliminary data.</text>
</comment>
<dbReference type="InterPro" id="IPR041347">
    <property type="entry name" value="MftR_C"/>
</dbReference>
<reference evidence="6 7" key="1">
    <citation type="submission" date="2024-06" db="EMBL/GenBank/DDBJ databases">
        <title>The Natural Products Discovery Center: Release of the First 8490 Sequenced Strains for Exploring Actinobacteria Biosynthetic Diversity.</title>
        <authorList>
            <person name="Kalkreuter E."/>
            <person name="Kautsar S.A."/>
            <person name="Yang D."/>
            <person name="Bader C.D."/>
            <person name="Teijaro C.N."/>
            <person name="Fluegel L."/>
            <person name="Davis C.M."/>
            <person name="Simpson J.R."/>
            <person name="Lauterbach L."/>
            <person name="Steele A.D."/>
            <person name="Gui C."/>
            <person name="Meng S."/>
            <person name="Li G."/>
            <person name="Viehrig K."/>
            <person name="Ye F."/>
            <person name="Su P."/>
            <person name="Kiefer A.F."/>
            <person name="Nichols A."/>
            <person name="Cepeda A.J."/>
            <person name="Yan W."/>
            <person name="Fan B."/>
            <person name="Jiang Y."/>
            <person name="Adhikari A."/>
            <person name="Zheng C.-J."/>
            <person name="Schuster L."/>
            <person name="Cowan T.M."/>
            <person name="Smanski M.J."/>
            <person name="Chevrette M.G."/>
            <person name="De Carvalho L.P.S."/>
            <person name="Shen B."/>
        </authorList>
    </citation>
    <scope>NUCLEOTIDE SEQUENCE [LARGE SCALE GENOMIC DNA]</scope>
    <source>
        <strain evidence="6 7">NPDC001694</strain>
    </source>
</reference>
<dbReference type="InterPro" id="IPR001647">
    <property type="entry name" value="HTH_TetR"/>
</dbReference>
<dbReference type="InterPro" id="IPR050109">
    <property type="entry name" value="HTH-type_TetR-like_transc_reg"/>
</dbReference>
<protein>
    <submittedName>
        <fullName evidence="6">TetR family transcriptional regulator</fullName>
    </submittedName>
</protein>
<dbReference type="PRINTS" id="PR00455">
    <property type="entry name" value="HTHTETR"/>
</dbReference>
<evidence type="ECO:0000256" key="4">
    <source>
        <dbReference type="PROSITE-ProRule" id="PRU00335"/>
    </source>
</evidence>
<evidence type="ECO:0000259" key="5">
    <source>
        <dbReference type="PROSITE" id="PS50977"/>
    </source>
</evidence>
<dbReference type="Pfam" id="PF17754">
    <property type="entry name" value="TetR_C_14"/>
    <property type="match status" value="1"/>
</dbReference>
<sequence>MGRWKPDTSGRLERAAIELYLENGFAQTTVQQITERAGVTTRTFFRHFVDKRDVLFTGHDELRERVAKTIAAAPPAWSAARTAASGLNIAAAALQLRQDEAKDRRRLITLTPELRERELIMFAAVADTIAEALSARGVEERTARVTAEAMVAAFRVAFELWGDQPERELPQLVDEVLDSLRETLGGPGN</sequence>
<organism evidence="6 7">
    <name type="scientific">Streptomyces sp. 900105755</name>
    <dbReference type="NCBI Taxonomy" id="3154389"/>
    <lineage>
        <taxon>Bacteria</taxon>
        <taxon>Bacillati</taxon>
        <taxon>Actinomycetota</taxon>
        <taxon>Actinomycetes</taxon>
        <taxon>Kitasatosporales</taxon>
        <taxon>Streptomycetaceae</taxon>
        <taxon>Streptomyces</taxon>
    </lineage>
</organism>
<name>A0ABV1TA76_9ACTN</name>
<dbReference type="RefSeq" id="WP_351955466.1">
    <property type="nucleotide sequence ID" value="NZ_JBEOZM010000002.1"/>
</dbReference>
<evidence type="ECO:0000256" key="3">
    <source>
        <dbReference type="ARBA" id="ARBA00023163"/>
    </source>
</evidence>
<accession>A0ABV1TA76</accession>
<keyword evidence="7" id="KW-1185">Reference proteome</keyword>
<dbReference type="SUPFAM" id="SSF46689">
    <property type="entry name" value="Homeodomain-like"/>
    <property type="match status" value="1"/>
</dbReference>
<gene>
    <name evidence="6" type="ORF">ABT211_05775</name>
</gene>
<dbReference type="Proteomes" id="UP001490365">
    <property type="component" value="Unassembled WGS sequence"/>
</dbReference>
<feature type="domain" description="HTH tetR-type" evidence="5">
    <location>
        <begin position="6"/>
        <end position="66"/>
    </location>
</feature>
<dbReference type="PANTHER" id="PTHR30055:SF238">
    <property type="entry name" value="MYCOFACTOCIN BIOSYNTHESIS TRANSCRIPTIONAL REGULATOR MFTR-RELATED"/>
    <property type="match status" value="1"/>
</dbReference>
<evidence type="ECO:0000313" key="7">
    <source>
        <dbReference type="Proteomes" id="UP001490365"/>
    </source>
</evidence>
<keyword evidence="3" id="KW-0804">Transcription</keyword>
<keyword evidence="2 4" id="KW-0238">DNA-binding</keyword>
<dbReference type="PROSITE" id="PS50977">
    <property type="entry name" value="HTH_TETR_2"/>
    <property type="match status" value="1"/>
</dbReference>
<keyword evidence="1" id="KW-0805">Transcription regulation</keyword>
<proteinExistence type="predicted"/>